<dbReference type="RefSeq" id="WP_073365011.1">
    <property type="nucleotide sequence ID" value="NZ_FQVQ01000017.1"/>
</dbReference>
<reference evidence="1 2" key="1">
    <citation type="submission" date="2016-11" db="EMBL/GenBank/DDBJ databases">
        <authorList>
            <person name="Jaros S."/>
            <person name="Januszkiewicz K."/>
            <person name="Wedrychowicz H."/>
        </authorList>
    </citation>
    <scope>NUCLEOTIDE SEQUENCE [LARGE SCALE GENOMIC DNA]</scope>
    <source>
        <strain evidence="1 2">DSM 25660</strain>
    </source>
</reference>
<dbReference type="OrthoDB" id="1466354at2"/>
<name>A0A1M5E3U7_9FLAO</name>
<keyword evidence="2" id="KW-1185">Reference proteome</keyword>
<dbReference type="Proteomes" id="UP000184147">
    <property type="component" value="Unassembled WGS sequence"/>
</dbReference>
<gene>
    <name evidence="1" type="ORF">SAMN05444377_11749</name>
</gene>
<sequence length="329" mass="37662">MKKDGINIIGCIEQKFSEPKPVSYSNGNGFELKFSEEDEIRMGLWASDLRIYKNEKDISSQLLTQNFLATLPNNYEPFSYSGKYCLIPTCPTLNNPSLIVIDTENLTKEELNIKGGLMRNQFAPNAETVLISGYTKIFLFDCSSNESTEIEIPYKPNEIDHSYWIDSVTIRLMVSPRTNRVQNVLNYNTNTKKYETFEIISPSEVFGFEPLEEIITSDKFCLFNAKGHSSAAVGRLLNQWTFIDFDKESNLYKLRTNVPVSGIFYSKNWKMKGIKTIQQYVEFNFNGNGITGKENTTANIGYTAIADEVEDEKSEIKSTIWSKLKRMWS</sequence>
<evidence type="ECO:0000313" key="1">
    <source>
        <dbReference type="EMBL" id="SHF73731.1"/>
    </source>
</evidence>
<accession>A0A1M5E3U7</accession>
<dbReference type="STRING" id="1124188.SAMN05444377_11749"/>
<protein>
    <submittedName>
        <fullName evidence="1">Uncharacterized protein</fullName>
    </submittedName>
</protein>
<evidence type="ECO:0000313" key="2">
    <source>
        <dbReference type="Proteomes" id="UP000184147"/>
    </source>
</evidence>
<organism evidence="1 2">
    <name type="scientific">Flavobacterium fontis</name>
    <dbReference type="NCBI Taxonomy" id="1124188"/>
    <lineage>
        <taxon>Bacteria</taxon>
        <taxon>Pseudomonadati</taxon>
        <taxon>Bacteroidota</taxon>
        <taxon>Flavobacteriia</taxon>
        <taxon>Flavobacteriales</taxon>
        <taxon>Flavobacteriaceae</taxon>
        <taxon>Flavobacterium</taxon>
    </lineage>
</organism>
<proteinExistence type="predicted"/>
<dbReference type="AlphaFoldDB" id="A0A1M5E3U7"/>
<dbReference type="EMBL" id="FQVQ01000017">
    <property type="protein sequence ID" value="SHF73731.1"/>
    <property type="molecule type" value="Genomic_DNA"/>
</dbReference>